<dbReference type="InterPro" id="IPR020846">
    <property type="entry name" value="MFS_dom"/>
</dbReference>
<evidence type="ECO:0000256" key="2">
    <source>
        <dbReference type="ARBA" id="ARBA00022692"/>
    </source>
</evidence>
<dbReference type="Proteomes" id="UP001595867">
    <property type="component" value="Unassembled WGS sequence"/>
</dbReference>
<keyword evidence="4 5" id="KW-0472">Membrane</keyword>
<comment type="caution">
    <text evidence="7">The sequence shown here is derived from an EMBL/GenBank/DDBJ whole genome shotgun (WGS) entry which is preliminary data.</text>
</comment>
<feature type="transmembrane region" description="Helical" evidence="5">
    <location>
        <begin position="250"/>
        <end position="271"/>
    </location>
</feature>
<evidence type="ECO:0000259" key="6">
    <source>
        <dbReference type="PROSITE" id="PS50850"/>
    </source>
</evidence>
<dbReference type="Gene3D" id="1.20.1250.20">
    <property type="entry name" value="MFS general substrate transporter like domains"/>
    <property type="match status" value="1"/>
</dbReference>
<dbReference type="Pfam" id="PF07690">
    <property type="entry name" value="MFS_1"/>
    <property type="match status" value="1"/>
</dbReference>
<proteinExistence type="predicted"/>
<dbReference type="PROSITE" id="PS50850">
    <property type="entry name" value="MFS"/>
    <property type="match status" value="1"/>
</dbReference>
<organism evidence="7 8">
    <name type="scientific">Actinoplanes subglobosus</name>
    <dbReference type="NCBI Taxonomy" id="1547892"/>
    <lineage>
        <taxon>Bacteria</taxon>
        <taxon>Bacillati</taxon>
        <taxon>Actinomycetota</taxon>
        <taxon>Actinomycetes</taxon>
        <taxon>Micromonosporales</taxon>
        <taxon>Micromonosporaceae</taxon>
        <taxon>Actinoplanes</taxon>
    </lineage>
</organism>
<evidence type="ECO:0000313" key="8">
    <source>
        <dbReference type="Proteomes" id="UP001595867"/>
    </source>
</evidence>
<feature type="domain" description="Major facilitator superfamily (MFS) profile" evidence="6">
    <location>
        <begin position="215"/>
        <end position="400"/>
    </location>
</feature>
<keyword evidence="8" id="KW-1185">Reference proteome</keyword>
<feature type="transmembrane region" description="Helical" evidence="5">
    <location>
        <begin position="373"/>
        <end position="393"/>
    </location>
</feature>
<dbReference type="EMBL" id="JBHSBL010000030">
    <property type="protein sequence ID" value="MFC4072021.1"/>
    <property type="molecule type" value="Genomic_DNA"/>
</dbReference>
<feature type="transmembrane region" description="Helical" evidence="5">
    <location>
        <begin position="168"/>
        <end position="190"/>
    </location>
</feature>
<name>A0ABV8J792_9ACTN</name>
<gene>
    <name evidence="7" type="ORF">ACFO0C_44405</name>
</gene>
<evidence type="ECO:0000313" key="7">
    <source>
        <dbReference type="EMBL" id="MFC4072021.1"/>
    </source>
</evidence>
<feature type="transmembrane region" description="Helical" evidence="5">
    <location>
        <begin position="79"/>
        <end position="102"/>
    </location>
</feature>
<reference evidence="8" key="1">
    <citation type="journal article" date="2019" name="Int. J. Syst. Evol. Microbiol.">
        <title>The Global Catalogue of Microorganisms (GCM) 10K type strain sequencing project: providing services to taxonomists for standard genome sequencing and annotation.</title>
        <authorList>
            <consortium name="The Broad Institute Genomics Platform"/>
            <consortium name="The Broad Institute Genome Sequencing Center for Infectious Disease"/>
            <person name="Wu L."/>
            <person name="Ma J."/>
        </authorList>
    </citation>
    <scope>NUCLEOTIDE SEQUENCE [LARGE SCALE GENOMIC DNA]</scope>
    <source>
        <strain evidence="8">TBRC 5832</strain>
    </source>
</reference>
<evidence type="ECO:0000256" key="4">
    <source>
        <dbReference type="ARBA" id="ARBA00023136"/>
    </source>
</evidence>
<feature type="transmembrane region" description="Helical" evidence="5">
    <location>
        <begin position="278"/>
        <end position="296"/>
    </location>
</feature>
<keyword evidence="2 5" id="KW-0812">Transmembrane</keyword>
<evidence type="ECO:0000256" key="5">
    <source>
        <dbReference type="SAM" id="Phobius"/>
    </source>
</evidence>
<dbReference type="InterPro" id="IPR011701">
    <property type="entry name" value="MFS"/>
</dbReference>
<dbReference type="SUPFAM" id="SSF103473">
    <property type="entry name" value="MFS general substrate transporter"/>
    <property type="match status" value="1"/>
</dbReference>
<keyword evidence="3 5" id="KW-1133">Transmembrane helix</keyword>
<dbReference type="RefSeq" id="WP_378072897.1">
    <property type="nucleotide sequence ID" value="NZ_JBHSBL010000030.1"/>
</dbReference>
<feature type="transmembrane region" description="Helical" evidence="5">
    <location>
        <begin position="211"/>
        <end position="230"/>
    </location>
</feature>
<feature type="transmembrane region" description="Helical" evidence="5">
    <location>
        <begin position="47"/>
        <end position="67"/>
    </location>
</feature>
<comment type="subcellular location">
    <subcellularLocation>
        <location evidence="1">Cell membrane</location>
        <topology evidence="1">Multi-pass membrane protein</topology>
    </subcellularLocation>
</comment>
<evidence type="ECO:0000256" key="1">
    <source>
        <dbReference type="ARBA" id="ARBA00004651"/>
    </source>
</evidence>
<dbReference type="PANTHER" id="PTHR23542:SF1">
    <property type="entry name" value="MAJOR FACILITATOR SUPERFAMILY (MFS) PROFILE DOMAIN-CONTAINING PROTEIN"/>
    <property type="match status" value="1"/>
</dbReference>
<evidence type="ECO:0000256" key="3">
    <source>
        <dbReference type="ARBA" id="ARBA00022989"/>
    </source>
</evidence>
<feature type="transmembrane region" description="Helical" evidence="5">
    <location>
        <begin position="302"/>
        <end position="326"/>
    </location>
</feature>
<sequence length="400" mass="40741">MFQSYRRLFAAPGALAFTVAALPARLAISMFGVSVVVMVATLRDSYALAGSVSAAGLAAIAVTGPWIGRLVDRHGQARVTVPATIVSAVAAGVLAFCAGADVPAWTLFAAYAASSTSPNIGAMARARWAVLFPGRPELRHSANALEQSLDELCFMAGPVLAALLCTTVAPQAGLIVAIALMVAGSLAFAAQRRTQPPVHAEATREPGRSPLRIRGVLEITLTFLATGAVFGSMEVVTVAYTESLGHPAAAGIILGLLAGGSAVAGLLFGTLRLPGSTPVHFLICVAAMAVLMQPVLLATDVWVLGTLLFIAGLATAPTMITSMTLVHELVPQSRLTEGMTLTTTGLLIGISAGASIGGWVVEVAGAHTGYATPAIASGLALLVALAGFGPAAFNRRRQAT</sequence>
<accession>A0ABV8J792</accession>
<feature type="transmembrane region" description="Helical" evidence="5">
    <location>
        <begin position="338"/>
        <end position="361"/>
    </location>
</feature>
<dbReference type="InterPro" id="IPR036259">
    <property type="entry name" value="MFS_trans_sf"/>
</dbReference>
<dbReference type="PANTHER" id="PTHR23542">
    <property type="match status" value="1"/>
</dbReference>
<protein>
    <submittedName>
        <fullName evidence="7">MFS transporter</fullName>
    </submittedName>
</protein>